<dbReference type="InterPro" id="IPR008995">
    <property type="entry name" value="Mo/tungstate-bd_C_term_dom"/>
</dbReference>
<dbReference type="PROSITE" id="PS00211">
    <property type="entry name" value="ABC_TRANSPORTER_1"/>
    <property type="match status" value="1"/>
</dbReference>
<dbReference type="AlphaFoldDB" id="A0A1M6DRE3"/>
<dbReference type="RefSeq" id="WP_073327897.1">
    <property type="nucleotide sequence ID" value="NZ_FQYO01000003.1"/>
</dbReference>
<dbReference type="InterPro" id="IPR027417">
    <property type="entry name" value="P-loop_NTPase"/>
</dbReference>
<keyword evidence="7" id="KW-0406">Ion transport</keyword>
<protein>
    <submittedName>
        <fullName evidence="10">Putative spermidine/putrescine transport system ATP-binding protein</fullName>
    </submittedName>
</protein>
<evidence type="ECO:0000256" key="5">
    <source>
        <dbReference type="ARBA" id="ARBA00022840"/>
    </source>
</evidence>
<evidence type="ECO:0000313" key="10">
    <source>
        <dbReference type="EMBL" id="SHI75826.1"/>
    </source>
</evidence>
<dbReference type="PANTHER" id="PTHR42781:SF4">
    <property type="entry name" value="SPERMIDINE_PUTRESCINE IMPORT ATP-BINDING PROTEIN POTA"/>
    <property type="match status" value="1"/>
</dbReference>
<dbReference type="InterPro" id="IPR013611">
    <property type="entry name" value="Transp-assoc_OB_typ2"/>
</dbReference>
<dbReference type="GO" id="GO:0015697">
    <property type="term" value="P:quaternary ammonium group transport"/>
    <property type="evidence" value="ECO:0007669"/>
    <property type="project" value="UniProtKB-ARBA"/>
</dbReference>
<sequence>MTGLRLEGLTARYGDHAAVAGLDLAVAPGERLALLGPSGCGKTTTLRMIAGLLAPAAGRVLMDGADVTRHPPERRQAVLVFQSGMLFPSMSVEQNVAFGLRMRGVPRAARRDRARAMLARVRLDGLADRRPADLSGGQAQRVALARALVLEPRLLLLDEPLSSLDAGLRDEMRELVLALQRESGVTTIMVTHDQAEAVAMADRIALMLDGRLRQVGPPEALWHRPADAQVARFFGGVNFWPGRGDGTRFDCALGPVPCAAEGPGLLTIRPEAVRLDAAGPGALPARETGRRFLGAVTRLRLVVGADGGEVIADSPAPPETITQVTLPRAALHLLPPP</sequence>
<dbReference type="Pfam" id="PF00005">
    <property type="entry name" value="ABC_tran"/>
    <property type="match status" value="1"/>
</dbReference>
<evidence type="ECO:0000256" key="3">
    <source>
        <dbReference type="ARBA" id="ARBA00022496"/>
    </source>
</evidence>
<dbReference type="STRING" id="1447782.SAMN05444417_1563"/>
<keyword evidence="5 10" id="KW-0067">ATP-binding</keyword>
<dbReference type="GO" id="GO:0005524">
    <property type="term" value="F:ATP binding"/>
    <property type="evidence" value="ECO:0007669"/>
    <property type="project" value="UniProtKB-KW"/>
</dbReference>
<feature type="domain" description="ABC transporter" evidence="9">
    <location>
        <begin position="4"/>
        <end position="234"/>
    </location>
</feature>
<dbReference type="GO" id="GO:0043190">
    <property type="term" value="C:ATP-binding cassette (ABC) transporter complex"/>
    <property type="evidence" value="ECO:0007669"/>
    <property type="project" value="InterPro"/>
</dbReference>
<evidence type="ECO:0000259" key="9">
    <source>
        <dbReference type="PROSITE" id="PS50893"/>
    </source>
</evidence>
<dbReference type="Proteomes" id="UP000184292">
    <property type="component" value="Unassembled WGS sequence"/>
</dbReference>
<dbReference type="GO" id="GO:0015408">
    <property type="term" value="F:ABC-type ferric iron transporter activity"/>
    <property type="evidence" value="ECO:0007669"/>
    <property type="project" value="InterPro"/>
</dbReference>
<evidence type="ECO:0000256" key="1">
    <source>
        <dbReference type="ARBA" id="ARBA00022448"/>
    </source>
</evidence>
<dbReference type="InterPro" id="IPR003439">
    <property type="entry name" value="ABC_transporter-like_ATP-bd"/>
</dbReference>
<keyword evidence="11" id="KW-1185">Reference proteome</keyword>
<evidence type="ECO:0000313" key="11">
    <source>
        <dbReference type="Proteomes" id="UP000184292"/>
    </source>
</evidence>
<dbReference type="PROSITE" id="PS50893">
    <property type="entry name" value="ABC_TRANSPORTER_2"/>
    <property type="match status" value="1"/>
</dbReference>
<evidence type="ECO:0000256" key="7">
    <source>
        <dbReference type="ARBA" id="ARBA00023065"/>
    </source>
</evidence>
<dbReference type="InterPro" id="IPR015853">
    <property type="entry name" value="ABC_transpr_FbpC"/>
</dbReference>
<dbReference type="Gene3D" id="3.40.50.300">
    <property type="entry name" value="P-loop containing nucleotide triphosphate hydrolases"/>
    <property type="match status" value="1"/>
</dbReference>
<dbReference type="GO" id="GO:0016887">
    <property type="term" value="F:ATP hydrolysis activity"/>
    <property type="evidence" value="ECO:0007669"/>
    <property type="project" value="InterPro"/>
</dbReference>
<accession>A0A1M6DRE3</accession>
<dbReference type="EMBL" id="FQYO01000003">
    <property type="protein sequence ID" value="SHI75826.1"/>
    <property type="molecule type" value="Genomic_DNA"/>
</dbReference>
<organism evidence="10 11">
    <name type="scientific">Wenxinia saemankumensis</name>
    <dbReference type="NCBI Taxonomy" id="1447782"/>
    <lineage>
        <taxon>Bacteria</taxon>
        <taxon>Pseudomonadati</taxon>
        <taxon>Pseudomonadota</taxon>
        <taxon>Alphaproteobacteria</taxon>
        <taxon>Rhodobacterales</taxon>
        <taxon>Roseobacteraceae</taxon>
        <taxon>Wenxinia</taxon>
    </lineage>
</organism>
<keyword evidence="4" id="KW-0547">Nucleotide-binding</keyword>
<dbReference type="InterPro" id="IPR017871">
    <property type="entry name" value="ABC_transporter-like_CS"/>
</dbReference>
<name>A0A1M6DRE3_9RHOB</name>
<keyword evidence="8" id="KW-0472">Membrane</keyword>
<keyword evidence="2" id="KW-1003">Cell membrane</keyword>
<dbReference type="InterPro" id="IPR003593">
    <property type="entry name" value="AAA+_ATPase"/>
</dbReference>
<dbReference type="CDD" id="cd03259">
    <property type="entry name" value="ABC_Carb_Solutes_like"/>
    <property type="match status" value="1"/>
</dbReference>
<keyword evidence="3" id="KW-0410">Iron transport</keyword>
<keyword evidence="1" id="KW-0813">Transport</keyword>
<keyword evidence="6" id="KW-0408">Iron</keyword>
<evidence type="ECO:0000256" key="2">
    <source>
        <dbReference type="ARBA" id="ARBA00022475"/>
    </source>
</evidence>
<evidence type="ECO:0000256" key="4">
    <source>
        <dbReference type="ARBA" id="ARBA00022741"/>
    </source>
</evidence>
<dbReference type="Pfam" id="PF08402">
    <property type="entry name" value="TOBE_2"/>
    <property type="match status" value="1"/>
</dbReference>
<dbReference type="PANTHER" id="PTHR42781">
    <property type="entry name" value="SPERMIDINE/PUTRESCINE IMPORT ATP-BINDING PROTEIN POTA"/>
    <property type="match status" value="1"/>
</dbReference>
<proteinExistence type="predicted"/>
<dbReference type="InterPro" id="IPR050093">
    <property type="entry name" value="ABC_SmlMolc_Importer"/>
</dbReference>
<dbReference type="SUPFAM" id="SSF52540">
    <property type="entry name" value="P-loop containing nucleoside triphosphate hydrolases"/>
    <property type="match status" value="1"/>
</dbReference>
<evidence type="ECO:0000256" key="8">
    <source>
        <dbReference type="ARBA" id="ARBA00023136"/>
    </source>
</evidence>
<evidence type="ECO:0000256" key="6">
    <source>
        <dbReference type="ARBA" id="ARBA00023004"/>
    </source>
</evidence>
<gene>
    <name evidence="10" type="ORF">SAMN05444417_1563</name>
</gene>
<dbReference type="FunFam" id="3.40.50.300:FF:000425">
    <property type="entry name" value="Probable ABC transporter, ATP-binding subunit"/>
    <property type="match status" value="1"/>
</dbReference>
<dbReference type="SUPFAM" id="SSF50331">
    <property type="entry name" value="MOP-like"/>
    <property type="match status" value="1"/>
</dbReference>
<dbReference type="SMART" id="SM00382">
    <property type="entry name" value="AAA"/>
    <property type="match status" value="1"/>
</dbReference>
<reference evidence="10 11" key="1">
    <citation type="submission" date="2016-11" db="EMBL/GenBank/DDBJ databases">
        <authorList>
            <person name="Jaros S."/>
            <person name="Januszkiewicz K."/>
            <person name="Wedrychowicz H."/>
        </authorList>
    </citation>
    <scope>NUCLEOTIDE SEQUENCE [LARGE SCALE GENOMIC DNA]</scope>
    <source>
        <strain evidence="10 11">DSM 100565</strain>
    </source>
</reference>
<dbReference type="OrthoDB" id="9802264at2"/>